<feature type="signal peptide" evidence="1">
    <location>
        <begin position="1"/>
        <end position="21"/>
    </location>
</feature>
<dbReference type="AlphaFoldDB" id="A0A7X5U783"/>
<accession>A0A7X5U783</accession>
<sequence>MIRTIAFFTAVICALPLSASAGSLPRSVAASTGSSDARCLQAFQQSAAAATCSANVSAGNEPGTCAVQASCRNSRGSISKSSTKASYPEGVEKLVNCNGNLRQRRC</sequence>
<gene>
    <name evidence="2" type="ORF">HBF25_01380</name>
</gene>
<evidence type="ECO:0000313" key="2">
    <source>
        <dbReference type="EMBL" id="NII05033.1"/>
    </source>
</evidence>
<evidence type="ECO:0000256" key="1">
    <source>
        <dbReference type="SAM" id="SignalP"/>
    </source>
</evidence>
<reference evidence="2 3" key="1">
    <citation type="submission" date="2020-03" db="EMBL/GenBank/DDBJ databases">
        <authorList>
            <person name="Lai Q."/>
        </authorList>
    </citation>
    <scope>NUCLEOTIDE SEQUENCE [LARGE SCALE GENOMIC DNA]</scope>
    <source>
        <strain evidence="2 3">CCUG 25036</strain>
    </source>
</reference>
<proteinExistence type="predicted"/>
<dbReference type="EMBL" id="JAARLZ010000001">
    <property type="protein sequence ID" value="NII05033.1"/>
    <property type="molecule type" value="Genomic_DNA"/>
</dbReference>
<feature type="chain" id="PRO_5031298477" evidence="1">
    <location>
        <begin position="22"/>
        <end position="106"/>
    </location>
</feature>
<comment type="caution">
    <text evidence="2">The sequence shown here is derived from an EMBL/GenBank/DDBJ whole genome shotgun (WGS) entry which is preliminary data.</text>
</comment>
<name>A0A7X5U783_9GAMM</name>
<keyword evidence="3" id="KW-1185">Reference proteome</keyword>
<dbReference type="Proteomes" id="UP000490980">
    <property type="component" value="Unassembled WGS sequence"/>
</dbReference>
<dbReference type="RefSeq" id="WP_166945852.1">
    <property type="nucleotide sequence ID" value="NZ_JAARLZ010000001.1"/>
</dbReference>
<keyword evidence="1" id="KW-0732">Signal</keyword>
<organism evidence="2 3">
    <name type="scientific">Luteibacter anthropi</name>
    <dbReference type="NCBI Taxonomy" id="564369"/>
    <lineage>
        <taxon>Bacteria</taxon>
        <taxon>Pseudomonadati</taxon>
        <taxon>Pseudomonadota</taxon>
        <taxon>Gammaproteobacteria</taxon>
        <taxon>Lysobacterales</taxon>
        <taxon>Rhodanobacteraceae</taxon>
        <taxon>Luteibacter</taxon>
    </lineage>
</organism>
<evidence type="ECO:0000313" key="3">
    <source>
        <dbReference type="Proteomes" id="UP000490980"/>
    </source>
</evidence>
<protein>
    <submittedName>
        <fullName evidence="2">Uncharacterized protein</fullName>
    </submittedName>
</protein>